<dbReference type="GO" id="GO:0003677">
    <property type="term" value="F:DNA binding"/>
    <property type="evidence" value="ECO:0007669"/>
    <property type="project" value="UniProtKB-KW"/>
</dbReference>
<evidence type="ECO:0000256" key="3">
    <source>
        <dbReference type="ARBA" id="ARBA00023242"/>
    </source>
</evidence>
<reference evidence="5 6" key="1">
    <citation type="journal article" date="2024" name="BMC Genomics">
        <title>De novo assembly and annotation of Popillia japonica's genome with initial clues to its potential as an invasive pest.</title>
        <authorList>
            <person name="Cucini C."/>
            <person name="Boschi S."/>
            <person name="Funari R."/>
            <person name="Cardaioli E."/>
            <person name="Iannotti N."/>
            <person name="Marturano G."/>
            <person name="Paoli F."/>
            <person name="Bruttini M."/>
            <person name="Carapelli A."/>
            <person name="Frati F."/>
            <person name="Nardi F."/>
        </authorList>
    </citation>
    <scope>NUCLEOTIDE SEQUENCE [LARGE SCALE GENOMIC DNA]</scope>
    <source>
        <strain evidence="5">DMR45628</strain>
    </source>
</reference>
<dbReference type="PANTHER" id="PTHR19303">
    <property type="entry name" value="TRANSPOSON"/>
    <property type="match status" value="1"/>
</dbReference>
<organism evidence="5 6">
    <name type="scientific">Popillia japonica</name>
    <name type="common">Japanese beetle</name>
    <dbReference type="NCBI Taxonomy" id="7064"/>
    <lineage>
        <taxon>Eukaryota</taxon>
        <taxon>Metazoa</taxon>
        <taxon>Ecdysozoa</taxon>
        <taxon>Arthropoda</taxon>
        <taxon>Hexapoda</taxon>
        <taxon>Insecta</taxon>
        <taxon>Pterygota</taxon>
        <taxon>Neoptera</taxon>
        <taxon>Endopterygota</taxon>
        <taxon>Coleoptera</taxon>
        <taxon>Polyphaga</taxon>
        <taxon>Scarabaeiformia</taxon>
        <taxon>Scarabaeidae</taxon>
        <taxon>Rutelinae</taxon>
        <taxon>Popillia</taxon>
    </lineage>
</organism>
<evidence type="ECO:0000256" key="1">
    <source>
        <dbReference type="ARBA" id="ARBA00004123"/>
    </source>
</evidence>
<dbReference type="PROSITE" id="PS51253">
    <property type="entry name" value="HTH_CENPB"/>
    <property type="match status" value="1"/>
</dbReference>
<dbReference type="Pfam" id="PF03221">
    <property type="entry name" value="HTH_Tnp_Tc5"/>
    <property type="match status" value="1"/>
</dbReference>
<keyword evidence="3" id="KW-0539">Nucleus</keyword>
<evidence type="ECO:0000313" key="5">
    <source>
        <dbReference type="EMBL" id="KAK9730178.1"/>
    </source>
</evidence>
<evidence type="ECO:0000313" key="6">
    <source>
        <dbReference type="Proteomes" id="UP001458880"/>
    </source>
</evidence>
<name>A0AAW1L5S1_POPJA</name>
<dbReference type="InterPro" id="IPR007889">
    <property type="entry name" value="HTH_Psq"/>
</dbReference>
<comment type="subcellular location">
    <subcellularLocation>
        <location evidence="1">Nucleus</location>
    </subcellularLocation>
</comment>
<gene>
    <name evidence="5" type="ORF">QE152_g15426</name>
</gene>
<evidence type="ECO:0000256" key="2">
    <source>
        <dbReference type="ARBA" id="ARBA00023125"/>
    </source>
</evidence>
<accession>A0AAW1L5S1</accession>
<evidence type="ECO:0000259" key="4">
    <source>
        <dbReference type="PROSITE" id="PS51253"/>
    </source>
</evidence>
<dbReference type="GO" id="GO:0005634">
    <property type="term" value="C:nucleus"/>
    <property type="evidence" value="ECO:0007669"/>
    <property type="project" value="UniProtKB-SubCell"/>
</dbReference>
<dbReference type="InterPro" id="IPR009057">
    <property type="entry name" value="Homeodomain-like_sf"/>
</dbReference>
<dbReference type="SUPFAM" id="SSF46689">
    <property type="entry name" value="Homeodomain-like"/>
    <property type="match status" value="2"/>
</dbReference>
<keyword evidence="6" id="KW-1185">Reference proteome</keyword>
<protein>
    <submittedName>
        <fullName evidence="5">Tc5 transposase DNA-binding domain</fullName>
    </submittedName>
</protein>
<dbReference type="Gene3D" id="1.10.10.60">
    <property type="entry name" value="Homeodomain-like"/>
    <property type="match status" value="2"/>
</dbReference>
<dbReference type="AlphaFoldDB" id="A0AAW1L5S1"/>
<dbReference type="InterPro" id="IPR050863">
    <property type="entry name" value="CenT-Element_Derived"/>
</dbReference>
<feature type="domain" description="HTH CENPB-type" evidence="4">
    <location>
        <begin position="61"/>
        <end position="132"/>
    </location>
</feature>
<dbReference type="SMART" id="SM00674">
    <property type="entry name" value="CENPB"/>
    <property type="match status" value="1"/>
</dbReference>
<sequence length="248" mass="28274">MSVVKRKPLSISEKVLIIRELQSGSPNFVISKRYDLPTSTISTIWRNREAILYAFENNRVNCKKLRKCNQTDINEALATWYNLQKSAGLPVNGIILKNQAEQFAKQMGYQDYRCSSSWIDRFKKRHNISYSKYKIEHSTCLNSANIISSNSNIIKSDTPIKAENVQVWVPKIEEESESEDSRCLSKCDVKPVTIEQADEALNTLTKFADLMHSTSSKVMLKLLSEVKDVLENVRNCNYGGVNTDDPLK</sequence>
<dbReference type="PANTHER" id="PTHR19303:SF73">
    <property type="entry name" value="PROTEIN PDC2"/>
    <property type="match status" value="1"/>
</dbReference>
<dbReference type="InterPro" id="IPR006600">
    <property type="entry name" value="HTH_CenpB_DNA-bd_dom"/>
</dbReference>
<proteinExistence type="predicted"/>
<dbReference type="Proteomes" id="UP001458880">
    <property type="component" value="Unassembled WGS sequence"/>
</dbReference>
<dbReference type="EMBL" id="JASPKY010000151">
    <property type="protein sequence ID" value="KAK9730178.1"/>
    <property type="molecule type" value="Genomic_DNA"/>
</dbReference>
<dbReference type="Pfam" id="PF04218">
    <property type="entry name" value="CENP-B_N"/>
    <property type="match status" value="1"/>
</dbReference>
<keyword evidence="2 5" id="KW-0238">DNA-binding</keyword>
<comment type="caution">
    <text evidence="5">The sequence shown here is derived from an EMBL/GenBank/DDBJ whole genome shotgun (WGS) entry which is preliminary data.</text>
</comment>